<evidence type="ECO:0000256" key="2">
    <source>
        <dbReference type="ARBA" id="ARBA00022664"/>
    </source>
</evidence>
<dbReference type="PANTHER" id="PTHR17204:SF5">
    <property type="entry name" value="PRE-MRNA-PROCESSING FACTOR 39"/>
    <property type="match status" value="1"/>
</dbReference>
<feature type="compositionally biased region" description="Polar residues" evidence="7">
    <location>
        <begin position="359"/>
        <end position="372"/>
    </location>
</feature>
<organism evidence="8 9">
    <name type="scientific">Aphis glycines</name>
    <name type="common">Soybean aphid</name>
    <dbReference type="NCBI Taxonomy" id="307491"/>
    <lineage>
        <taxon>Eukaryota</taxon>
        <taxon>Metazoa</taxon>
        <taxon>Ecdysozoa</taxon>
        <taxon>Arthropoda</taxon>
        <taxon>Hexapoda</taxon>
        <taxon>Insecta</taxon>
        <taxon>Pterygota</taxon>
        <taxon>Neoptera</taxon>
        <taxon>Paraneoptera</taxon>
        <taxon>Hemiptera</taxon>
        <taxon>Sternorrhyncha</taxon>
        <taxon>Aphidomorpha</taxon>
        <taxon>Aphidoidea</taxon>
        <taxon>Aphididae</taxon>
        <taxon>Aphidini</taxon>
        <taxon>Aphis</taxon>
        <taxon>Aphis</taxon>
    </lineage>
</organism>
<accession>A0A6G0U091</accession>
<evidence type="ECO:0000256" key="7">
    <source>
        <dbReference type="SAM" id="MobiDB-lite"/>
    </source>
</evidence>
<dbReference type="SUPFAM" id="SSF48452">
    <property type="entry name" value="TPR-like"/>
    <property type="match status" value="2"/>
</dbReference>
<reference evidence="8 9" key="1">
    <citation type="submission" date="2019-08" db="EMBL/GenBank/DDBJ databases">
        <title>The genome of the soybean aphid Biotype 1, its phylome, world population structure and adaptation to the North American continent.</title>
        <authorList>
            <person name="Giordano R."/>
            <person name="Donthu R.K."/>
            <person name="Hernandez A.G."/>
            <person name="Wright C.L."/>
            <person name="Zimin A.V."/>
        </authorList>
    </citation>
    <scope>NUCLEOTIDE SEQUENCE [LARGE SCALE GENOMIC DNA]</scope>
    <source>
        <tissue evidence="8">Whole aphids</tissue>
    </source>
</reference>
<dbReference type="InterPro" id="IPR011990">
    <property type="entry name" value="TPR-like_helical_dom_sf"/>
</dbReference>
<keyword evidence="3" id="KW-0677">Repeat</keyword>
<keyword evidence="9" id="KW-1185">Reference proteome</keyword>
<proteinExistence type="inferred from homology"/>
<dbReference type="GO" id="GO:0000395">
    <property type="term" value="P:mRNA 5'-splice site recognition"/>
    <property type="evidence" value="ECO:0007669"/>
    <property type="project" value="TreeGrafter"/>
</dbReference>
<dbReference type="Gene3D" id="1.25.40.10">
    <property type="entry name" value="Tetratricopeptide repeat domain"/>
    <property type="match status" value="2"/>
</dbReference>
<feature type="compositionally biased region" description="Basic and acidic residues" evidence="7">
    <location>
        <begin position="204"/>
        <end position="250"/>
    </location>
</feature>
<evidence type="ECO:0000256" key="4">
    <source>
        <dbReference type="ARBA" id="ARBA00023187"/>
    </source>
</evidence>
<gene>
    <name evidence="8" type="ORF">AGLY_003480</name>
</gene>
<feature type="compositionally biased region" description="Basic and acidic residues" evidence="7">
    <location>
        <begin position="337"/>
        <end position="351"/>
    </location>
</feature>
<sequence length="1004" mass="118030">MSDQKESINLQEKSNTTLKIYNEDSRKSKMFDKVAVELNLEDKTRIDSKSKPDKGTLRNYKESDKIEIEQKLKEQAFSDKTSMQDDETGNKESAKIGETEQKLNEQAFSDKTLKQDDETGNKESAKIGDTEQKREEQDFSDKTSMQDEETDNKESAKSKMLNIVGDTEQKHEEQDFSDKTSMQDDETDNKESAKSKMLNIVGDTEQKREEQDFSDKISMQDDKTDNKESAKIGDTEQKREEQDFSDKTSMQDDETDNKESAKSKMLNIVGDTEQKREEQDFSDKTSMQDDETDNKESAKIGETEQKPEDQDFSNKSSKQDDETGNKESGTIDGELIPEDKIFIDNKPRAEDGESIALKINNQESGESTPNLSHENKELVDNKESVERINKNLLEDKTCIYNKPDSENGLPPTTTVEKHVNEMLPYILIPLEKTVSNRKRYQNQNETSNEYENSFFKKIKFEVTNDNQFQEMWKSLQQNSSNFDGWVNILHVVNCQNIVVNARMAYSKFLELYPLCYGYWKKYANFEKRNNNLPEFKKVLENGLNAIPRSVDLWIYYMSYLRLERSNEKEHIRYQFERSLKMCGFDYRSDQLWHDYISWEVEKNELSNAVNLYYRLLRVPTSNYLKNFFKFQEFIFKKLPEKYLGLPDFLERRSLIITELEQSNSRESLGEDSIPPGEDSTQIAEITEVSIVSALRIQIIELWYSIHKETAKEFESRQIFEENIRRNHFHVKELESDQVKNWENYIKFEKKEGNHERIIFLYERCLITCASKEGLWLNYLEYLSSENFSDTNMLVDVFKRSLFYHPKSLPLNLKYFDFSEKKGWIEKAIETITQIGFIYPNAKDVVIRMINLARRKQDGTLKTLFEHHLKCPHSKSFSSYIAVKYARFVWKHDCQLNLAFDIINDTIQNNSISVNDNLEIYLMYVELQMELNPKDHVLVIKTIDDIILECQVNKQKLVFSKKKVEYIEDYIQDYEILRLAKIEYKNLKSLSSKKKRSIHLSISME</sequence>
<dbReference type="Proteomes" id="UP000475862">
    <property type="component" value="Unassembled WGS sequence"/>
</dbReference>
<evidence type="ECO:0000256" key="3">
    <source>
        <dbReference type="ARBA" id="ARBA00022737"/>
    </source>
</evidence>
<dbReference type="Pfam" id="PF23241">
    <property type="entry name" value="HAT_PRP39_C"/>
    <property type="match status" value="1"/>
</dbReference>
<feature type="compositionally biased region" description="Basic and acidic residues" evidence="7">
    <location>
        <begin position="111"/>
        <end position="145"/>
    </location>
</feature>
<dbReference type="Pfam" id="PF23240">
    <property type="entry name" value="HAT_PRP39_N"/>
    <property type="match status" value="1"/>
</dbReference>
<evidence type="ECO:0000313" key="9">
    <source>
        <dbReference type="Proteomes" id="UP000475862"/>
    </source>
</evidence>
<dbReference type="GO" id="GO:0030627">
    <property type="term" value="F:pre-mRNA 5'-splice site binding"/>
    <property type="evidence" value="ECO:0007669"/>
    <property type="project" value="TreeGrafter"/>
</dbReference>
<dbReference type="OrthoDB" id="10265668at2759"/>
<feature type="compositionally biased region" description="Basic and acidic residues" evidence="7">
    <location>
        <begin position="88"/>
        <end position="103"/>
    </location>
</feature>
<comment type="similarity">
    <text evidence="6">Belongs to the PRP39 family.</text>
</comment>
<keyword evidence="5" id="KW-0539">Nucleus</keyword>
<comment type="caution">
    <text evidence="8">The sequence shown here is derived from an EMBL/GenBank/DDBJ whole genome shotgun (WGS) entry which is preliminary data.</text>
</comment>
<name>A0A6G0U091_APHGL</name>
<feature type="compositionally biased region" description="Basic and acidic residues" evidence="7">
    <location>
        <begin position="272"/>
        <end position="287"/>
    </location>
</feature>
<feature type="compositionally biased region" description="Basic and acidic residues" evidence="7">
    <location>
        <begin position="44"/>
        <end position="77"/>
    </location>
</feature>
<evidence type="ECO:0008006" key="10">
    <source>
        <dbReference type="Google" id="ProtNLM"/>
    </source>
</evidence>
<dbReference type="SMART" id="SM00386">
    <property type="entry name" value="HAT"/>
    <property type="match status" value="5"/>
</dbReference>
<keyword evidence="4" id="KW-0508">mRNA splicing</keyword>
<feature type="compositionally biased region" description="Basic and acidic residues" evidence="7">
    <location>
        <begin position="167"/>
        <end position="182"/>
    </location>
</feature>
<feature type="region of interest" description="Disordered" evidence="7">
    <location>
        <begin position="44"/>
        <end position="381"/>
    </location>
</feature>
<protein>
    <recommendedName>
        <fullName evidence="10">Suppressor of forked domain-containing protein</fullName>
    </recommendedName>
</protein>
<dbReference type="GO" id="GO:0071004">
    <property type="term" value="C:U2-type prespliceosome"/>
    <property type="evidence" value="ECO:0007669"/>
    <property type="project" value="TreeGrafter"/>
</dbReference>
<feature type="compositionally biased region" description="Basic and acidic residues" evidence="7">
    <location>
        <begin position="294"/>
        <end position="309"/>
    </location>
</feature>
<dbReference type="InterPro" id="IPR059164">
    <property type="entry name" value="HAT_PRP39_C"/>
</dbReference>
<dbReference type="AlphaFoldDB" id="A0A6G0U091"/>
<dbReference type="PANTHER" id="PTHR17204">
    <property type="entry name" value="PRE-MRNA PROCESSING PROTEIN PRP39-RELATED"/>
    <property type="match status" value="1"/>
</dbReference>
<dbReference type="GO" id="GO:0000243">
    <property type="term" value="C:commitment complex"/>
    <property type="evidence" value="ECO:0007669"/>
    <property type="project" value="TreeGrafter"/>
</dbReference>
<dbReference type="InterPro" id="IPR003107">
    <property type="entry name" value="HAT"/>
</dbReference>
<evidence type="ECO:0000256" key="1">
    <source>
        <dbReference type="ARBA" id="ARBA00004123"/>
    </source>
</evidence>
<evidence type="ECO:0000256" key="5">
    <source>
        <dbReference type="ARBA" id="ARBA00023242"/>
    </source>
</evidence>
<keyword evidence="2" id="KW-0507">mRNA processing</keyword>
<dbReference type="GO" id="GO:0005685">
    <property type="term" value="C:U1 snRNP"/>
    <property type="evidence" value="ECO:0007669"/>
    <property type="project" value="TreeGrafter"/>
</dbReference>
<evidence type="ECO:0000256" key="6">
    <source>
        <dbReference type="ARBA" id="ARBA00038019"/>
    </source>
</evidence>
<evidence type="ECO:0000313" key="8">
    <source>
        <dbReference type="EMBL" id="KAE9542353.1"/>
    </source>
</evidence>
<comment type="subcellular location">
    <subcellularLocation>
        <location evidence="1">Nucleus</location>
    </subcellularLocation>
</comment>
<dbReference type="EMBL" id="VYZN01000011">
    <property type="protein sequence ID" value="KAE9542353.1"/>
    <property type="molecule type" value="Genomic_DNA"/>
</dbReference>